<evidence type="ECO:0000313" key="3">
    <source>
        <dbReference type="EMBL" id="AMG39752.1"/>
    </source>
</evidence>
<evidence type="ECO:0000259" key="2">
    <source>
        <dbReference type="Pfam" id="PF00496"/>
    </source>
</evidence>
<name>A0A0X8P4J8_ALCXX</name>
<feature type="domain" description="Solute-binding protein family 5" evidence="2">
    <location>
        <begin position="73"/>
        <end position="437"/>
    </location>
</feature>
<dbReference type="InterPro" id="IPR039424">
    <property type="entry name" value="SBP_5"/>
</dbReference>
<dbReference type="RefSeq" id="WP_061074048.1">
    <property type="nucleotide sequence ID" value="NZ_CP014060.2"/>
</dbReference>
<dbReference type="InterPro" id="IPR030678">
    <property type="entry name" value="Peptide/Ni-bd"/>
</dbReference>
<keyword evidence="1" id="KW-0732">Signal</keyword>
<dbReference type="Gene3D" id="3.10.105.10">
    <property type="entry name" value="Dipeptide-binding Protein, Domain 3"/>
    <property type="match status" value="1"/>
</dbReference>
<dbReference type="Pfam" id="PF00496">
    <property type="entry name" value="SBP_bac_5"/>
    <property type="match status" value="1"/>
</dbReference>
<gene>
    <name evidence="3" type="ORF">AL504_29385</name>
</gene>
<feature type="signal peptide" evidence="1">
    <location>
        <begin position="1"/>
        <end position="26"/>
    </location>
</feature>
<sequence length="525" mass="58258">MKIIQGLALAPLALTCLLAAPAPALAQAEKTVLILRELDTDKYDPHRTTARGAAEVLFMAADTMVGLDYDMKTPVPALAKSWTISPDGLTYTFNLRDDVTFCSGRKMTAKDVVASYTRWLDPETKGLERWRAGPVDSITAPDDVTVVYKLKKPYNELLQQMAHYMHSVINIDQVKALGQDYGVKAFDGTGPYCFQSWSPRNEVVLTRHAGYKWGPAIYKDPTPKVDKIIWKIVPEESTRLTALQSGQADLSRYLPQWAIKDLKADKRLFVSKADPFYWTFFLGFKIDKPMLTDVNVRRALNLAINRKALTEAITFGEAVPATSMLATGTPAGANDAYRYDPAAANKLLDEAGWKMGKDGYRYKDGQKLSLLHYGITGYWKDIMEAVQGDMKKVGADLRVQLFDSTSAWGKLATQEFDEFSMSFGYMSTGEALNSYFLSSSIPTPNRMNWKDADTDRWLAEGSEALDAKSGDAILSKALTKISDGAAWIPLYHDSLYLVGGPRLKPMRAHGIFGAAAYKGLDIELK</sequence>
<dbReference type="InterPro" id="IPR000914">
    <property type="entry name" value="SBP_5_dom"/>
</dbReference>
<dbReference type="EMBL" id="CP014060">
    <property type="protein sequence ID" value="AMG39752.1"/>
    <property type="molecule type" value="Genomic_DNA"/>
</dbReference>
<dbReference type="GO" id="GO:0043190">
    <property type="term" value="C:ATP-binding cassette (ABC) transporter complex"/>
    <property type="evidence" value="ECO:0007669"/>
    <property type="project" value="InterPro"/>
</dbReference>
<proteinExistence type="predicted"/>
<dbReference type="AlphaFoldDB" id="A0A0X8P4J8"/>
<dbReference type="GO" id="GO:1904680">
    <property type="term" value="F:peptide transmembrane transporter activity"/>
    <property type="evidence" value="ECO:0007669"/>
    <property type="project" value="TreeGrafter"/>
</dbReference>
<dbReference type="Proteomes" id="UP000060602">
    <property type="component" value="Chromosome"/>
</dbReference>
<feature type="chain" id="PRO_5007069328" evidence="1">
    <location>
        <begin position="27"/>
        <end position="525"/>
    </location>
</feature>
<reference evidence="4" key="1">
    <citation type="submission" date="2015-12" db="EMBL/GenBank/DDBJ databases">
        <title>FDA dAtabase for Regulatory Grade micrObial Sequences (FDA-ARGOS): Supporting development and validation of Infectious Disease Dx tests.</title>
        <authorList>
            <person name="Case J."/>
            <person name="Tallon L."/>
            <person name="Sadzewicz L."/>
            <person name="Sengamalay N."/>
            <person name="Ott S."/>
            <person name="Godinez A."/>
            <person name="Nagaraj S."/>
            <person name="Nadendla S."/>
            <person name="Sichtig H."/>
        </authorList>
    </citation>
    <scope>NUCLEOTIDE SEQUENCE [LARGE SCALE GENOMIC DNA]</scope>
    <source>
        <strain evidence="4">FDAARGOS_147</strain>
    </source>
</reference>
<evidence type="ECO:0000313" key="4">
    <source>
        <dbReference type="Proteomes" id="UP000060602"/>
    </source>
</evidence>
<evidence type="ECO:0000256" key="1">
    <source>
        <dbReference type="SAM" id="SignalP"/>
    </source>
</evidence>
<organism evidence="3 4">
    <name type="scientific">Alcaligenes xylosoxydans xylosoxydans</name>
    <name type="common">Achromobacter xylosoxidans</name>
    <dbReference type="NCBI Taxonomy" id="85698"/>
    <lineage>
        <taxon>Bacteria</taxon>
        <taxon>Pseudomonadati</taxon>
        <taxon>Pseudomonadota</taxon>
        <taxon>Betaproteobacteria</taxon>
        <taxon>Burkholderiales</taxon>
        <taxon>Alcaligenaceae</taxon>
        <taxon>Achromobacter</taxon>
    </lineage>
</organism>
<dbReference type="GO" id="GO:0015833">
    <property type="term" value="P:peptide transport"/>
    <property type="evidence" value="ECO:0007669"/>
    <property type="project" value="TreeGrafter"/>
</dbReference>
<protein>
    <submittedName>
        <fullName evidence="3">Peptide ABC transporter substrate-binding protein</fullName>
    </submittedName>
</protein>
<dbReference type="PIRSF" id="PIRSF002741">
    <property type="entry name" value="MppA"/>
    <property type="match status" value="1"/>
</dbReference>
<dbReference type="SUPFAM" id="SSF53850">
    <property type="entry name" value="Periplasmic binding protein-like II"/>
    <property type="match status" value="1"/>
</dbReference>
<dbReference type="PANTHER" id="PTHR30290">
    <property type="entry name" value="PERIPLASMIC BINDING COMPONENT OF ABC TRANSPORTER"/>
    <property type="match status" value="1"/>
</dbReference>
<dbReference type="PANTHER" id="PTHR30290:SF83">
    <property type="entry name" value="ABC TRANSPORTER SUBSTRATE-BINDING PROTEIN"/>
    <property type="match status" value="1"/>
</dbReference>
<accession>A0A0X8P4J8</accession>
<dbReference type="Gene3D" id="3.40.190.10">
    <property type="entry name" value="Periplasmic binding protein-like II"/>
    <property type="match status" value="1"/>
</dbReference>
<dbReference type="GO" id="GO:0030288">
    <property type="term" value="C:outer membrane-bounded periplasmic space"/>
    <property type="evidence" value="ECO:0007669"/>
    <property type="project" value="UniProtKB-ARBA"/>
</dbReference>